<accession>G0NV26</accession>
<keyword evidence="3" id="KW-1185">Reference proteome</keyword>
<reference evidence="3" key="1">
    <citation type="submission" date="2011-07" db="EMBL/GenBank/DDBJ databases">
        <authorList>
            <consortium name="Caenorhabditis brenneri Sequencing and Analysis Consortium"/>
            <person name="Wilson R.K."/>
        </authorList>
    </citation>
    <scope>NUCLEOTIDE SEQUENCE [LARGE SCALE GENOMIC DNA]</scope>
    <source>
        <strain evidence="3">PB2801</strain>
    </source>
</reference>
<organism evidence="3">
    <name type="scientific">Caenorhabditis brenneri</name>
    <name type="common">Nematode worm</name>
    <dbReference type="NCBI Taxonomy" id="135651"/>
    <lineage>
        <taxon>Eukaryota</taxon>
        <taxon>Metazoa</taxon>
        <taxon>Ecdysozoa</taxon>
        <taxon>Nematoda</taxon>
        <taxon>Chromadorea</taxon>
        <taxon>Rhabditida</taxon>
        <taxon>Rhabditina</taxon>
        <taxon>Rhabditomorpha</taxon>
        <taxon>Rhabditoidea</taxon>
        <taxon>Rhabditidae</taxon>
        <taxon>Peloderinae</taxon>
        <taxon>Caenorhabditis</taxon>
    </lineage>
</organism>
<evidence type="ECO:0000256" key="1">
    <source>
        <dbReference type="SAM" id="MobiDB-lite"/>
    </source>
</evidence>
<feature type="compositionally biased region" description="Low complexity" evidence="1">
    <location>
        <begin position="21"/>
        <end position="30"/>
    </location>
</feature>
<evidence type="ECO:0000313" key="2">
    <source>
        <dbReference type="EMBL" id="EGT38032.1"/>
    </source>
</evidence>
<dbReference type="Proteomes" id="UP000008068">
    <property type="component" value="Unassembled WGS sequence"/>
</dbReference>
<protein>
    <submittedName>
        <fullName evidence="2">Uncharacterized protein</fullName>
    </submittedName>
</protein>
<evidence type="ECO:0000313" key="3">
    <source>
        <dbReference type="Proteomes" id="UP000008068"/>
    </source>
</evidence>
<sequence>MEQDEIDEQKEKKSPRHLPRDSPLLPLLRLPPQDQQCYGAKEHHDRTNYGCGNTAEQTVIATSIHGTAILFSSLVQSYLLIQRNR</sequence>
<gene>
    <name evidence="2" type="ORF">CAEBREN_09412</name>
</gene>
<proteinExistence type="predicted"/>
<feature type="region of interest" description="Disordered" evidence="1">
    <location>
        <begin position="1"/>
        <end position="30"/>
    </location>
</feature>
<dbReference type="EMBL" id="GL379953">
    <property type="protein sequence ID" value="EGT38032.1"/>
    <property type="molecule type" value="Genomic_DNA"/>
</dbReference>
<dbReference type="InParanoid" id="G0NV26"/>
<dbReference type="AlphaFoldDB" id="G0NV26"/>
<name>G0NV26_CAEBE</name>
<dbReference type="HOGENOM" id="CLU_2514634_0_0_1"/>